<dbReference type="InterPro" id="IPR012337">
    <property type="entry name" value="RNaseH-like_sf"/>
</dbReference>
<dbReference type="AlphaFoldDB" id="C9RPM5"/>
<keyword evidence="5" id="KW-1185">Reference proteome</keyword>
<name>C9RPM5_FIBSS</name>
<dbReference type="EMBL" id="CP002158">
    <property type="protein sequence ID" value="ADL25289.1"/>
    <property type="molecule type" value="Genomic_DNA"/>
</dbReference>
<dbReference type="InterPro" id="IPR011320">
    <property type="entry name" value="RNase_H1_N"/>
</dbReference>
<dbReference type="GO" id="GO:0004523">
    <property type="term" value="F:RNA-DNA hybrid ribonuclease activity"/>
    <property type="evidence" value="ECO:0007669"/>
    <property type="project" value="UniProtKB-EC"/>
</dbReference>
<feature type="domain" description="RNase H type-1" evidence="1">
    <location>
        <begin position="56"/>
        <end position="189"/>
    </location>
</feature>
<reference evidence="2 5" key="1">
    <citation type="submission" date="2009-10" db="EMBL/GenBank/DDBJ databases">
        <title>Complete sequence of Fibrobacter succinogenes subsp. succinogenes S85.</title>
        <authorList>
            <consortium name="US DOE Joint Genome Institute"/>
            <person name="Lucas S."/>
            <person name="Copeland A."/>
            <person name="Lapidus A."/>
            <person name="Glavina del Rio T."/>
            <person name="Tice H."/>
            <person name="Bruce D."/>
            <person name="Goodwin L."/>
            <person name="Pitluck S."/>
            <person name="Chertkov O."/>
            <person name="Detter J.C."/>
            <person name="Han C."/>
            <person name="Tapia R."/>
            <person name="Larimer F."/>
            <person name="Land M."/>
            <person name="Hauser L."/>
            <person name="Kyrpides N."/>
            <person name="Mikhailova N."/>
            <person name="Weimer P.J."/>
            <person name="Stevenson D.M."/>
            <person name="Boyum J."/>
            <person name="Brumm P.I."/>
            <person name="Mead D."/>
        </authorList>
    </citation>
    <scope>NUCLEOTIDE SEQUENCE [LARGE SCALE GENOMIC DNA]</scope>
    <source>
        <strain evidence="5">ATCC 19169 / S85</strain>
        <strain evidence="2">S85</strain>
    </source>
</reference>
<proteinExistence type="predicted"/>
<evidence type="ECO:0000313" key="5">
    <source>
        <dbReference type="Proteomes" id="UP000001497"/>
    </source>
</evidence>
<dbReference type="SUPFAM" id="SSF53098">
    <property type="entry name" value="Ribonuclease H-like"/>
    <property type="match status" value="1"/>
</dbReference>
<evidence type="ECO:0000313" key="2">
    <source>
        <dbReference type="EMBL" id="ACX76557.1"/>
    </source>
</evidence>
<dbReference type="PROSITE" id="PS50879">
    <property type="entry name" value="RNASE_H_1"/>
    <property type="match status" value="1"/>
</dbReference>
<accession>C9RPM5</accession>
<dbReference type="eggNOG" id="COG0328">
    <property type="taxonomic scope" value="Bacteria"/>
</dbReference>
<dbReference type="Pfam" id="PF00075">
    <property type="entry name" value="RNase_H"/>
    <property type="match status" value="1"/>
</dbReference>
<reference evidence="3" key="3">
    <citation type="submission" date="2010-08" db="EMBL/GenBank/DDBJ databases">
        <authorList>
            <person name="Durkin A.S."/>
            <person name="Nelson K.E."/>
            <person name="Morrison M."/>
            <person name="Forsberg C.W."/>
            <person name="Wilson D.B."/>
            <person name="Russell J.B."/>
            <person name="Cann I.K.O."/>
            <person name="Mackie R.I."/>
            <person name="White B.A."/>
        </authorList>
    </citation>
    <scope>NUCLEOTIDE SEQUENCE</scope>
    <source>
        <strain evidence="3">S85</strain>
    </source>
</reference>
<evidence type="ECO:0000313" key="4">
    <source>
        <dbReference type="Proteomes" id="UP000000517"/>
    </source>
</evidence>
<sequence length="195" mass="21687">MPKQKFYAVKSENEKKIVTTWDECLKLTHGVKGVLFKSFGSREEAQAWLDGMEAPAPDGIRVFVDGSFSPGFGPAGWAFVVTEDDNELARGSGITAFDAESRNIDGEVMASFQAMRWLDAHDMKGVICHDYEGIARWAKGEWQAKSNIAKMYVAAAKPYLHRVQFEKVAAHTGVKWNELVDKLAKEAIAKAKKCK</sequence>
<keyword evidence="3" id="KW-0378">Hydrolase</keyword>
<protein>
    <submittedName>
        <fullName evidence="2 3">Ribonuclease H</fullName>
        <ecNumber evidence="3">3.1.26.4</ecNumber>
    </submittedName>
</protein>
<dbReference type="STRING" id="59374.FSU_0242"/>
<evidence type="ECO:0000313" key="3">
    <source>
        <dbReference type="EMBL" id="ADL25289.1"/>
    </source>
</evidence>
<dbReference type="EMBL" id="CP001792">
    <property type="protein sequence ID" value="ACX76557.1"/>
    <property type="molecule type" value="Genomic_DNA"/>
</dbReference>
<dbReference type="Proteomes" id="UP000001497">
    <property type="component" value="Chromosome"/>
</dbReference>
<dbReference type="Gene3D" id="3.30.420.10">
    <property type="entry name" value="Ribonuclease H-like superfamily/Ribonuclease H"/>
    <property type="match status" value="1"/>
</dbReference>
<dbReference type="KEGG" id="fsc:FSU_0242"/>
<dbReference type="HOGENOM" id="CLU_030894_2_1_0"/>
<dbReference type="eggNOG" id="COG3341">
    <property type="taxonomic scope" value="Bacteria"/>
</dbReference>
<dbReference type="InterPro" id="IPR002156">
    <property type="entry name" value="RNaseH_domain"/>
</dbReference>
<dbReference type="CDD" id="cd09277">
    <property type="entry name" value="RNase_HI_bacteria_like"/>
    <property type="match status" value="1"/>
</dbReference>
<dbReference type="RefSeq" id="WP_014545081.1">
    <property type="nucleotide sequence ID" value="NC_013410.1"/>
</dbReference>
<dbReference type="SUPFAM" id="SSF55658">
    <property type="entry name" value="L9 N-domain-like"/>
    <property type="match status" value="1"/>
</dbReference>
<organism evidence="3 4">
    <name type="scientific">Fibrobacter succinogenes (strain ATCC 19169 / S85)</name>
    <dbReference type="NCBI Taxonomy" id="59374"/>
    <lineage>
        <taxon>Bacteria</taxon>
        <taxon>Pseudomonadati</taxon>
        <taxon>Fibrobacterota</taxon>
        <taxon>Fibrobacteria</taxon>
        <taxon>Fibrobacterales</taxon>
        <taxon>Fibrobacteraceae</taxon>
        <taxon>Fibrobacter</taxon>
    </lineage>
</organism>
<gene>
    <name evidence="3" type="primary">rhnA</name>
    <name evidence="2" type="ordered locus">Fisuc_2977</name>
    <name evidence="3" type="ordered locus">FSU_0242</name>
</gene>
<dbReference type="PATRIC" id="fig|59374.8.peg.236"/>
<reference evidence="4" key="2">
    <citation type="submission" date="2010-08" db="EMBL/GenBank/DDBJ databases">
        <title>Complete sequence of Fibrobacter succinogenes subsp. succinogenes S85.</title>
        <authorList>
            <person name="Durkin A.S."/>
            <person name="Nelson K.E."/>
            <person name="Morrison M."/>
            <person name="Forsberg C.W."/>
            <person name="Wilson D.B."/>
            <person name="Russell J.B."/>
            <person name="Cann I.K.O."/>
            <person name="Mackie R.I."/>
            <person name="White B.A."/>
        </authorList>
    </citation>
    <scope>NUCLEOTIDE SEQUENCE [LARGE SCALE GENOMIC DNA]</scope>
    <source>
        <strain evidence="4">ATCC 19169 / S85</strain>
    </source>
</reference>
<dbReference type="KEGG" id="fsu:Fisuc_2977"/>
<dbReference type="InterPro" id="IPR036397">
    <property type="entry name" value="RNaseH_sf"/>
</dbReference>
<dbReference type="Proteomes" id="UP000000517">
    <property type="component" value="Chromosome"/>
</dbReference>
<dbReference type="Pfam" id="PF01693">
    <property type="entry name" value="Cauli_VI"/>
    <property type="match status" value="1"/>
</dbReference>
<dbReference type="InterPro" id="IPR037056">
    <property type="entry name" value="RNase_H1_N_sf"/>
</dbReference>
<dbReference type="EC" id="3.1.26.4" evidence="3"/>
<dbReference type="OrthoDB" id="9811552at2"/>
<dbReference type="GO" id="GO:0003676">
    <property type="term" value="F:nucleic acid binding"/>
    <property type="evidence" value="ECO:0007669"/>
    <property type="project" value="InterPro"/>
</dbReference>
<dbReference type="InterPro" id="IPR009027">
    <property type="entry name" value="Ribosomal_bL9/RNase_H1_N"/>
</dbReference>
<dbReference type="Gene3D" id="3.40.970.10">
    <property type="entry name" value="Ribonuclease H1, N-terminal domain"/>
    <property type="match status" value="1"/>
</dbReference>
<evidence type="ECO:0000259" key="1">
    <source>
        <dbReference type="PROSITE" id="PS50879"/>
    </source>
</evidence>